<dbReference type="Proteomes" id="UP000027265">
    <property type="component" value="Unassembled WGS sequence"/>
</dbReference>
<accession>A0A067Q6L7</accession>
<dbReference type="AlphaFoldDB" id="A0A067Q6L7"/>
<gene>
    <name evidence="1" type="ORF">JAAARDRAFT_522858</name>
</gene>
<reference evidence="2" key="1">
    <citation type="journal article" date="2014" name="Proc. Natl. Acad. Sci. U.S.A.">
        <title>Extensive sampling of basidiomycete genomes demonstrates inadequacy of the white-rot/brown-rot paradigm for wood decay fungi.</title>
        <authorList>
            <person name="Riley R."/>
            <person name="Salamov A.A."/>
            <person name="Brown D.W."/>
            <person name="Nagy L.G."/>
            <person name="Floudas D."/>
            <person name="Held B.W."/>
            <person name="Levasseur A."/>
            <person name="Lombard V."/>
            <person name="Morin E."/>
            <person name="Otillar R."/>
            <person name="Lindquist E.A."/>
            <person name="Sun H."/>
            <person name="LaButti K.M."/>
            <person name="Schmutz J."/>
            <person name="Jabbour D."/>
            <person name="Luo H."/>
            <person name="Baker S.E."/>
            <person name="Pisabarro A.G."/>
            <person name="Walton J.D."/>
            <person name="Blanchette R.A."/>
            <person name="Henrissat B."/>
            <person name="Martin F."/>
            <person name="Cullen D."/>
            <person name="Hibbett D.S."/>
            <person name="Grigoriev I.V."/>
        </authorList>
    </citation>
    <scope>NUCLEOTIDE SEQUENCE [LARGE SCALE GENOMIC DNA]</scope>
    <source>
        <strain evidence="2">MUCL 33604</strain>
    </source>
</reference>
<organism evidence="1 2">
    <name type="scientific">Jaapia argillacea MUCL 33604</name>
    <dbReference type="NCBI Taxonomy" id="933084"/>
    <lineage>
        <taxon>Eukaryota</taxon>
        <taxon>Fungi</taxon>
        <taxon>Dikarya</taxon>
        <taxon>Basidiomycota</taxon>
        <taxon>Agaricomycotina</taxon>
        <taxon>Agaricomycetes</taxon>
        <taxon>Agaricomycetidae</taxon>
        <taxon>Jaapiales</taxon>
        <taxon>Jaapiaceae</taxon>
        <taxon>Jaapia</taxon>
    </lineage>
</organism>
<evidence type="ECO:0000313" key="1">
    <source>
        <dbReference type="EMBL" id="KDQ61805.1"/>
    </source>
</evidence>
<protein>
    <submittedName>
        <fullName evidence="1">Uncharacterized protein</fullName>
    </submittedName>
</protein>
<dbReference type="InParanoid" id="A0A067Q6L7"/>
<evidence type="ECO:0000313" key="2">
    <source>
        <dbReference type="Proteomes" id="UP000027265"/>
    </source>
</evidence>
<sequence length="139" mass="15586">MSSTPPVNASVNASPADPKRNPKRYPLWTFLPANARCLRITKRIRLKSILHTLVYTKPNSNPISNNIGLPTSVHKPSTSWRILLADTQSQLQKFSGSVDRPFKYVEGVGMRVREVEGWWESGFEALRGQVGDWLIAVKG</sequence>
<dbReference type="EMBL" id="KL197712">
    <property type="protein sequence ID" value="KDQ61805.1"/>
    <property type="molecule type" value="Genomic_DNA"/>
</dbReference>
<keyword evidence="2" id="KW-1185">Reference proteome</keyword>
<proteinExistence type="predicted"/>
<name>A0A067Q6L7_9AGAM</name>
<dbReference type="HOGENOM" id="CLU_1845392_0_0_1"/>